<name>A0AA85KF80_TRIRE</name>
<feature type="transmembrane region" description="Helical" evidence="10">
    <location>
        <begin position="92"/>
        <end position="112"/>
    </location>
</feature>
<feature type="transmembrane region" description="Helical" evidence="10">
    <location>
        <begin position="12"/>
        <end position="31"/>
    </location>
</feature>
<dbReference type="GO" id="GO:0006935">
    <property type="term" value="P:chemotaxis"/>
    <property type="evidence" value="ECO:0007669"/>
    <property type="project" value="TreeGrafter"/>
</dbReference>
<evidence type="ECO:0000313" key="11">
    <source>
        <dbReference type="Proteomes" id="UP000050795"/>
    </source>
</evidence>
<dbReference type="WBParaSite" id="TREG1_8190.1">
    <property type="protein sequence ID" value="TREG1_8190.1"/>
    <property type="gene ID" value="TREG1_8190"/>
</dbReference>
<reference evidence="11" key="1">
    <citation type="submission" date="2022-06" db="EMBL/GenBank/DDBJ databases">
        <authorList>
            <person name="Berger JAMES D."/>
            <person name="Berger JAMES D."/>
        </authorList>
    </citation>
    <scope>NUCLEOTIDE SEQUENCE [LARGE SCALE GENOMIC DNA]</scope>
</reference>
<evidence type="ECO:0000256" key="3">
    <source>
        <dbReference type="ARBA" id="ARBA00022692"/>
    </source>
</evidence>
<keyword evidence="11" id="KW-1185">Reference proteome</keyword>
<dbReference type="GO" id="GO:0008017">
    <property type="term" value="F:microtubule binding"/>
    <property type="evidence" value="ECO:0007669"/>
    <property type="project" value="TreeGrafter"/>
</dbReference>
<dbReference type="PANTHER" id="PTHR13289">
    <property type="entry name" value="PROTEIN PHOSPHATASE 1-BINDING PROTEIN BIFOCAL"/>
    <property type="match status" value="1"/>
</dbReference>
<feature type="compositionally biased region" description="Low complexity" evidence="9">
    <location>
        <begin position="332"/>
        <end position="381"/>
    </location>
</feature>
<feature type="region of interest" description="Disordered" evidence="9">
    <location>
        <begin position="318"/>
        <end position="433"/>
    </location>
</feature>
<feature type="compositionally biased region" description="Basic and acidic residues" evidence="9">
    <location>
        <begin position="626"/>
        <end position="642"/>
    </location>
</feature>
<feature type="compositionally biased region" description="Low complexity" evidence="9">
    <location>
        <begin position="412"/>
        <end position="431"/>
    </location>
</feature>
<proteinExistence type="predicted"/>
<evidence type="ECO:0000256" key="4">
    <source>
        <dbReference type="ARBA" id="ARBA00022824"/>
    </source>
</evidence>
<evidence type="ECO:0000256" key="2">
    <source>
        <dbReference type="ARBA" id="ARBA00004269"/>
    </source>
</evidence>
<evidence type="ECO:0000256" key="5">
    <source>
        <dbReference type="ARBA" id="ARBA00022989"/>
    </source>
</evidence>
<feature type="compositionally biased region" description="Polar residues" evidence="9">
    <location>
        <begin position="543"/>
        <end position="561"/>
    </location>
</feature>
<keyword evidence="6 10" id="KW-0472">Membrane</keyword>
<evidence type="ECO:0000256" key="6">
    <source>
        <dbReference type="ARBA" id="ARBA00023136"/>
    </source>
</evidence>
<keyword evidence="4" id="KW-0256">Endoplasmic reticulum</keyword>
<organism evidence="11 12">
    <name type="scientific">Trichobilharzia regenti</name>
    <name type="common">Nasal bird schistosome</name>
    <dbReference type="NCBI Taxonomy" id="157069"/>
    <lineage>
        <taxon>Eukaryota</taxon>
        <taxon>Metazoa</taxon>
        <taxon>Spiralia</taxon>
        <taxon>Lophotrochozoa</taxon>
        <taxon>Platyhelminthes</taxon>
        <taxon>Trematoda</taxon>
        <taxon>Digenea</taxon>
        <taxon>Strigeidida</taxon>
        <taxon>Schistosomatoidea</taxon>
        <taxon>Schistosomatidae</taxon>
        <taxon>Trichobilharzia</taxon>
    </lineage>
</organism>
<dbReference type="GO" id="GO:0031965">
    <property type="term" value="C:nuclear membrane"/>
    <property type="evidence" value="ECO:0007669"/>
    <property type="project" value="UniProtKB-SubCell"/>
</dbReference>
<feature type="region of interest" description="Disordered" evidence="9">
    <location>
        <begin position="529"/>
        <end position="561"/>
    </location>
</feature>
<keyword evidence="5 10" id="KW-1133">Transmembrane helix</keyword>
<feature type="transmembrane region" description="Helical" evidence="10">
    <location>
        <begin position="60"/>
        <end position="80"/>
    </location>
</feature>
<comment type="subcellular location">
    <subcellularLocation>
        <location evidence="1">Nucleus membrane</location>
        <topology evidence="1">Multi-pass membrane protein</topology>
    </subcellularLocation>
    <subcellularLocation>
        <location evidence="2">Rough endoplasmic reticulum membrane</location>
        <topology evidence="2">Multi-pass membrane protein</topology>
    </subcellularLocation>
</comment>
<dbReference type="GO" id="GO:0030867">
    <property type="term" value="C:rough endoplasmic reticulum membrane"/>
    <property type="evidence" value="ECO:0007669"/>
    <property type="project" value="UniProtKB-SubCell"/>
</dbReference>
<keyword evidence="8" id="KW-0175">Coiled coil</keyword>
<sequence length="1199" mass="130791">MIRTVSDSFRYQGLAFALFFTLSAIMADLLCYFSLPTTLIYLLGSSCVWIQLAWQTDRGVYIPTVVLCFIFFYVEFAMRIRVPKNLPFGIDLCRPFAAHCIGYPVVTLGFSLKSMISHHFRLKRQRLVEAQNTTFFSILERALPKELWFYLKSDSNSKSKNPNVLCDNNNCPTLAISSSTSTVPNSTSTGHIAAEASNTVSLIHSKDKDNHCITNTNRKNISVHHSRTTVTTTTTTTRITNSSAAHRSNCTDVAICSTGKNISQERTFQHEVGDQDDNYTSGASALAEKSDSYTKILASAENTDVKLSSDDIHQESCIQKESVGKEEKLTSKKSPSSVKSVTSSSSASTCSNSSMPKSSSGVNNSTSNKTKSTNTKSSGVKQTAKTNSGTDMSSTAVSGAAGGGNGSGGGKPNASASNPSSSSGCKNSGKNSNKDEYTLKLEAESKQLKSEIQSLRSSEVQLRSQVQQSLSIERTYRSESFQAQQEYESLQVKYNQLSQRYETDHASLQAMEKSLAEERKQRLLLEEQLKRQSKKRTGEKTSETVSNGPVTSKATNSKASMTEVRSSSFVACDGTVAEVCKNNEACAARRHELELEIETLTKSLTDKDNQLSSLNSERLSNELNESSDKSSKKQSKCERTKQSDSVSLDQQYNLSTRHQKHEITETELNDLASRVNALQEENQRLSDTLKEEDKMKQELMTAYHSSLKEITELNATLTKKEYQIVELNKRLNCLTPNFCEYVSRMTASASNCAKPPNCRVTVEDTSNEDCTINSYSVLDTSQLYTNYSKNQNDERNHLDLSVSNLPLSNRLNSFNQSYSMTAYEASASMNNLSSQKSNIFFSDSCTKTKPFSPSHFSFTDRNIHGIADLTNTVNPSNLDYFSHCPLSNGGISSSSLTNTGLGYHTSSDGNCQLNSRMHFRPDKLPNSNILFDSSGFPNHFENLGVECLNGGYSSYDNPILNRVLPTSSMPLCGARALPVGSSAPASSPPPLFVPPPGILQNDITSNIFHYSHSINVTSSLPSLEVSENSSADSMTIASTAVGSSFSPRVVPDAYSTEVIQTAGMNLNHHEGLSSKSHRLNFNGQICDNTTSNTNSHSVFAKPNANSCSQFGMINTNDDKSNCFDFTTFGPVGSSSPAGTIIHANLITSNCGSSVLSNLNPASLKSRQGSSDTHSNEGLRFPVISPPASHADANSNSTVM</sequence>
<keyword evidence="3 10" id="KW-0812">Transmembrane</keyword>
<dbReference type="Proteomes" id="UP000050795">
    <property type="component" value="Unassembled WGS sequence"/>
</dbReference>
<evidence type="ECO:0000256" key="7">
    <source>
        <dbReference type="ARBA" id="ARBA00023242"/>
    </source>
</evidence>
<feature type="compositionally biased region" description="Low complexity" evidence="9">
    <location>
        <begin position="611"/>
        <end position="624"/>
    </location>
</feature>
<dbReference type="AlphaFoldDB" id="A0AA85KF80"/>
<evidence type="ECO:0000256" key="8">
    <source>
        <dbReference type="SAM" id="Coils"/>
    </source>
</evidence>
<dbReference type="Pfam" id="PF09726">
    <property type="entry name" value="Macoilin"/>
    <property type="match status" value="1"/>
</dbReference>
<feature type="region of interest" description="Disordered" evidence="9">
    <location>
        <begin position="608"/>
        <end position="661"/>
    </location>
</feature>
<feature type="compositionally biased region" description="Gly residues" evidence="9">
    <location>
        <begin position="400"/>
        <end position="411"/>
    </location>
</feature>
<feature type="compositionally biased region" description="Polar residues" evidence="9">
    <location>
        <begin position="1161"/>
        <end position="1172"/>
    </location>
</feature>
<evidence type="ECO:0000256" key="1">
    <source>
        <dbReference type="ARBA" id="ARBA00004232"/>
    </source>
</evidence>
<reference evidence="12" key="2">
    <citation type="submission" date="2023-11" db="UniProtKB">
        <authorList>
            <consortium name="WormBaseParasite"/>
        </authorList>
    </citation>
    <scope>IDENTIFICATION</scope>
</reference>
<feature type="coiled-coil region" evidence="8">
    <location>
        <begin position="661"/>
        <end position="730"/>
    </location>
</feature>
<feature type="compositionally biased region" description="Polar residues" evidence="9">
    <location>
        <begin position="383"/>
        <end position="392"/>
    </location>
</feature>
<dbReference type="GO" id="GO:0023041">
    <property type="term" value="P:neuronal signal transduction"/>
    <property type="evidence" value="ECO:0007669"/>
    <property type="project" value="InterPro"/>
</dbReference>
<dbReference type="InterPro" id="IPR019130">
    <property type="entry name" value="Macoilin"/>
</dbReference>
<evidence type="ECO:0000313" key="12">
    <source>
        <dbReference type="WBParaSite" id="TREG1_8190.1"/>
    </source>
</evidence>
<protein>
    <submittedName>
        <fullName evidence="12">GOLGA2L5 domain-containing protein</fullName>
    </submittedName>
</protein>
<evidence type="ECO:0000256" key="10">
    <source>
        <dbReference type="SAM" id="Phobius"/>
    </source>
</evidence>
<feature type="compositionally biased region" description="Polar residues" evidence="9">
    <location>
        <begin position="643"/>
        <end position="656"/>
    </location>
</feature>
<accession>A0AA85KF80</accession>
<dbReference type="PANTHER" id="PTHR13289:SF6">
    <property type="entry name" value="MACOILIN"/>
    <property type="match status" value="1"/>
</dbReference>
<feature type="compositionally biased region" description="Basic and acidic residues" evidence="9">
    <location>
        <begin position="529"/>
        <end position="542"/>
    </location>
</feature>
<evidence type="ECO:0000256" key="9">
    <source>
        <dbReference type="SAM" id="MobiDB-lite"/>
    </source>
</evidence>
<keyword evidence="7" id="KW-0539">Nucleus</keyword>
<feature type="region of interest" description="Disordered" evidence="9">
    <location>
        <begin position="1161"/>
        <end position="1199"/>
    </location>
</feature>